<feature type="transmembrane region" description="Helical" evidence="1">
    <location>
        <begin position="141"/>
        <end position="161"/>
    </location>
</feature>
<evidence type="ECO:0000313" key="4">
    <source>
        <dbReference type="Proteomes" id="UP001501692"/>
    </source>
</evidence>
<evidence type="ECO:0000256" key="1">
    <source>
        <dbReference type="SAM" id="Phobius"/>
    </source>
</evidence>
<reference evidence="4" key="1">
    <citation type="journal article" date="2019" name="Int. J. Syst. Evol. Microbiol.">
        <title>The Global Catalogue of Microorganisms (GCM) 10K type strain sequencing project: providing services to taxonomists for standard genome sequencing and annotation.</title>
        <authorList>
            <consortium name="The Broad Institute Genomics Platform"/>
            <consortium name="The Broad Institute Genome Sequencing Center for Infectious Disease"/>
            <person name="Wu L."/>
            <person name="Ma J."/>
        </authorList>
    </citation>
    <scope>NUCLEOTIDE SEQUENCE [LARGE SCALE GENOMIC DNA]</scope>
    <source>
        <strain evidence="4">JCM 18287</strain>
    </source>
</reference>
<keyword evidence="1" id="KW-0472">Membrane</keyword>
<keyword evidence="1" id="KW-1133">Transmembrane helix</keyword>
<feature type="transmembrane region" description="Helical" evidence="1">
    <location>
        <begin position="67"/>
        <end position="88"/>
    </location>
</feature>
<name>A0ABP9HFV7_9FLAO</name>
<feature type="transmembrane region" description="Helical" evidence="1">
    <location>
        <begin position="274"/>
        <end position="294"/>
    </location>
</feature>
<feature type="transmembrane region" description="Helical" evidence="1">
    <location>
        <begin position="301"/>
        <end position="319"/>
    </location>
</feature>
<sequence length="391" mass="44957">MYIAQTFNVLHDWWRYLVGLIFVVIAVVLGQLPFTAAVMIKAFSEGDGIGKLDESKMMSLLEPNLNLFLMLLSFAIGLLGLFLVVKHLHKQSITHLTTSRKKIDWKRFWFIFIIWGTLSSSLVIIDYLFITPEDYVLNFKLVPFIILCVIAIIMVPLQTSFEEYLFRGYLMQGIGVSTIHKQFPIIFLYILISIAIFIYLNFIYSFGFLMNIILLILLSGLLMLLLNSKWIERLIKSSNYFAFYKVFKRNSTPLIITSIIFGILHIANPEVDKLGYVIMVYYIGTGLFLGILTLMDEGMELALGFHAANNLFTALLVTADWTAFQTHSILKDMSNPETMALGEIFVPVFVIFPILLLILAKKYKWTNWKDKLFGEVVELPKEDYKILENTD</sequence>
<gene>
    <name evidence="3" type="ORF">GCM10023315_19790</name>
</gene>
<feature type="transmembrane region" description="Helical" evidence="1">
    <location>
        <begin position="182"/>
        <end position="200"/>
    </location>
</feature>
<proteinExistence type="predicted"/>
<dbReference type="InterPro" id="IPR003675">
    <property type="entry name" value="Rce1/LyrA-like_dom"/>
</dbReference>
<organism evidence="3 4">
    <name type="scientific">Algibacter aquimarinus</name>
    <dbReference type="NCBI Taxonomy" id="1136748"/>
    <lineage>
        <taxon>Bacteria</taxon>
        <taxon>Pseudomonadati</taxon>
        <taxon>Bacteroidota</taxon>
        <taxon>Flavobacteriia</taxon>
        <taxon>Flavobacteriales</taxon>
        <taxon>Flavobacteriaceae</taxon>
        <taxon>Algibacter</taxon>
    </lineage>
</organism>
<feature type="transmembrane region" description="Helical" evidence="1">
    <location>
        <begin position="339"/>
        <end position="360"/>
    </location>
</feature>
<protein>
    <recommendedName>
        <fullName evidence="2">CAAX prenyl protease 2/Lysostaphin resistance protein A-like domain-containing protein</fullName>
    </recommendedName>
</protein>
<evidence type="ECO:0000313" key="3">
    <source>
        <dbReference type="EMBL" id="GAA4970063.1"/>
    </source>
</evidence>
<feature type="domain" description="CAAX prenyl protease 2/Lysostaphin resistance protein A-like" evidence="2">
    <location>
        <begin position="245"/>
        <end position="312"/>
    </location>
</feature>
<accession>A0ABP9HFV7</accession>
<dbReference type="EMBL" id="BAABJK010000006">
    <property type="protein sequence ID" value="GAA4970063.1"/>
    <property type="molecule type" value="Genomic_DNA"/>
</dbReference>
<evidence type="ECO:0000259" key="2">
    <source>
        <dbReference type="Pfam" id="PF02517"/>
    </source>
</evidence>
<feature type="transmembrane region" description="Helical" evidence="1">
    <location>
        <begin position="206"/>
        <end position="226"/>
    </location>
</feature>
<keyword evidence="4" id="KW-1185">Reference proteome</keyword>
<comment type="caution">
    <text evidence="3">The sequence shown here is derived from an EMBL/GenBank/DDBJ whole genome shotgun (WGS) entry which is preliminary data.</text>
</comment>
<feature type="transmembrane region" description="Helical" evidence="1">
    <location>
        <begin position="16"/>
        <end position="40"/>
    </location>
</feature>
<feature type="transmembrane region" description="Helical" evidence="1">
    <location>
        <begin position="108"/>
        <end position="129"/>
    </location>
</feature>
<dbReference type="Proteomes" id="UP001501692">
    <property type="component" value="Unassembled WGS sequence"/>
</dbReference>
<dbReference type="RefSeq" id="WP_345167882.1">
    <property type="nucleotide sequence ID" value="NZ_BAABJK010000006.1"/>
</dbReference>
<keyword evidence="1" id="KW-0812">Transmembrane</keyword>
<feature type="transmembrane region" description="Helical" evidence="1">
    <location>
        <begin position="247"/>
        <end position="268"/>
    </location>
</feature>
<dbReference type="Pfam" id="PF02517">
    <property type="entry name" value="Rce1-like"/>
    <property type="match status" value="1"/>
</dbReference>